<feature type="transmembrane region" description="Helical" evidence="7">
    <location>
        <begin position="34"/>
        <end position="53"/>
    </location>
</feature>
<feature type="transmembrane region" description="Helical" evidence="7">
    <location>
        <begin position="160"/>
        <end position="183"/>
    </location>
</feature>
<evidence type="ECO:0000256" key="7">
    <source>
        <dbReference type="SAM" id="Phobius"/>
    </source>
</evidence>
<dbReference type="Gene3D" id="1.20.1250.20">
    <property type="entry name" value="MFS general substrate transporter like domains"/>
    <property type="match status" value="2"/>
</dbReference>
<reference evidence="9 10" key="1">
    <citation type="submission" date="2014-04" db="EMBL/GenBank/DDBJ databases">
        <title>Draft genome sequence of Pantoea beijingensis strain LMG 27579, an emerging pathogen to Pleurotus eryngii with potential industrial application.</title>
        <authorList>
            <person name="Xu F."/>
            <person name="Liu Y."/>
            <person name="Wang S."/>
            <person name="Yin Y."/>
            <person name="Ma Y."/>
            <person name="Zhao S."/>
            <person name="Rong C."/>
        </authorList>
    </citation>
    <scope>NUCLEOTIDE SEQUENCE [LARGE SCALE GENOMIC DNA]</scope>
    <source>
        <strain evidence="9 10">LMG 27579</strain>
    </source>
</reference>
<evidence type="ECO:0000256" key="3">
    <source>
        <dbReference type="ARBA" id="ARBA00022475"/>
    </source>
</evidence>
<keyword evidence="3" id="KW-1003">Cell membrane</keyword>
<dbReference type="InterPro" id="IPR011701">
    <property type="entry name" value="MFS"/>
</dbReference>
<feature type="transmembrane region" description="Helical" evidence="7">
    <location>
        <begin position="59"/>
        <end position="83"/>
    </location>
</feature>
<dbReference type="SUPFAM" id="SSF103473">
    <property type="entry name" value="MFS general substrate transporter"/>
    <property type="match status" value="1"/>
</dbReference>
<evidence type="ECO:0000256" key="6">
    <source>
        <dbReference type="ARBA" id="ARBA00023136"/>
    </source>
</evidence>
<comment type="caution">
    <text evidence="9">The sequence shown here is derived from an EMBL/GenBank/DDBJ whole genome shotgun (WGS) entry which is preliminary data.</text>
</comment>
<feature type="transmembrane region" description="Helical" evidence="7">
    <location>
        <begin position="257"/>
        <end position="276"/>
    </location>
</feature>
<dbReference type="RefSeq" id="WP_128178795.1">
    <property type="nucleotide sequence ID" value="NZ_CP071409.1"/>
</dbReference>
<evidence type="ECO:0000259" key="8">
    <source>
        <dbReference type="PROSITE" id="PS50850"/>
    </source>
</evidence>
<keyword evidence="10" id="KW-1185">Reference proteome</keyword>
<dbReference type="GO" id="GO:0022857">
    <property type="term" value="F:transmembrane transporter activity"/>
    <property type="evidence" value="ECO:0007669"/>
    <property type="project" value="InterPro"/>
</dbReference>
<gene>
    <name evidence="9" type="ORF">ED28_14675</name>
</gene>
<dbReference type="InterPro" id="IPR020846">
    <property type="entry name" value="MFS_dom"/>
</dbReference>
<dbReference type="EMBL" id="JMEE01000039">
    <property type="protein sequence ID" value="RWR01163.1"/>
    <property type="molecule type" value="Genomic_DNA"/>
</dbReference>
<organism evidence="9 10">
    <name type="scientific">[Pantoea] beijingensis</name>
    <dbReference type="NCBI Taxonomy" id="1324864"/>
    <lineage>
        <taxon>Bacteria</taxon>
        <taxon>Pseudomonadati</taxon>
        <taxon>Pseudomonadota</taxon>
        <taxon>Gammaproteobacteria</taxon>
        <taxon>Enterobacterales</taxon>
        <taxon>Erwiniaceae</taxon>
        <taxon>Erwinia</taxon>
    </lineage>
</organism>
<dbReference type="CDD" id="cd17369">
    <property type="entry name" value="MFS_ShiA_like"/>
    <property type="match status" value="1"/>
</dbReference>
<dbReference type="InterPro" id="IPR036259">
    <property type="entry name" value="MFS_trans_sf"/>
</dbReference>
<keyword evidence="4 7" id="KW-0812">Transmembrane</keyword>
<dbReference type="Proteomes" id="UP000288794">
    <property type="component" value="Unassembled WGS sequence"/>
</dbReference>
<feature type="transmembrane region" description="Helical" evidence="7">
    <location>
        <begin position="379"/>
        <end position="400"/>
    </location>
</feature>
<dbReference type="InterPro" id="IPR005828">
    <property type="entry name" value="MFS_sugar_transport-like"/>
</dbReference>
<evidence type="ECO:0000256" key="4">
    <source>
        <dbReference type="ARBA" id="ARBA00022692"/>
    </source>
</evidence>
<evidence type="ECO:0000256" key="5">
    <source>
        <dbReference type="ARBA" id="ARBA00022989"/>
    </source>
</evidence>
<keyword evidence="6 7" id="KW-0472">Membrane</keyword>
<feature type="transmembrane region" description="Helical" evidence="7">
    <location>
        <begin position="314"/>
        <end position="333"/>
    </location>
</feature>
<comment type="subcellular location">
    <subcellularLocation>
        <location evidence="1">Cell membrane</location>
        <topology evidence="1">Multi-pass membrane protein</topology>
    </subcellularLocation>
</comment>
<dbReference type="PANTHER" id="PTHR43045:SF1">
    <property type="entry name" value="SHIKIMATE TRANSPORTER"/>
    <property type="match status" value="1"/>
</dbReference>
<feature type="transmembrane region" description="Helical" evidence="7">
    <location>
        <begin position="406"/>
        <end position="428"/>
    </location>
</feature>
<evidence type="ECO:0000313" key="10">
    <source>
        <dbReference type="Proteomes" id="UP000288794"/>
    </source>
</evidence>
<evidence type="ECO:0000256" key="2">
    <source>
        <dbReference type="ARBA" id="ARBA00022448"/>
    </source>
</evidence>
<proteinExistence type="predicted"/>
<name>A0A443IAT5_9GAMM</name>
<feature type="transmembrane region" description="Helical" evidence="7">
    <location>
        <begin position="119"/>
        <end position="139"/>
    </location>
</feature>
<dbReference type="Pfam" id="PF00083">
    <property type="entry name" value="Sugar_tr"/>
    <property type="match status" value="1"/>
</dbReference>
<keyword evidence="2" id="KW-0813">Transport</keyword>
<accession>A0A443IAT5</accession>
<feature type="transmembrane region" description="Helical" evidence="7">
    <location>
        <begin position="95"/>
        <end position="113"/>
    </location>
</feature>
<keyword evidence="5 7" id="KW-1133">Transmembrane helix</keyword>
<evidence type="ECO:0000313" key="9">
    <source>
        <dbReference type="EMBL" id="RWR01163.1"/>
    </source>
</evidence>
<feature type="domain" description="Major facilitator superfamily (MFS) profile" evidence="8">
    <location>
        <begin position="22"/>
        <end position="436"/>
    </location>
</feature>
<protein>
    <submittedName>
        <fullName evidence="9">MFS transporter</fullName>
    </submittedName>
</protein>
<sequence length="446" mass="48445">MTQTASATAVNLTSHRQIMRRVATASAIGTAAEYYDFFAYGTAAVLFFGHLFFPSSDPLISTLAAFATYAVGFLARPLGGIVFGHIGDKVGRKKALVITILIVGLGTFCIGLLPSYEKIGVLAPILLIAIRVLQGFGVGGEQAGAVLMTAEYSQPQRRGYFSSWVQIGAPTGFLLPLALFAILNATLSPEQMMDWGWRIPFLLSALLVIVGLFIRLRIDESPVFAQIRETKAAESRPVMEVIRDYPGIVLKGVAAKLIEACAFAMFTVIILAWGKANNLDATLLMEAMIVAVILEIIAIPIMGHLSDRIGRKPVYIMGAVLLTLTIVPFFMALEQNSFWLTQLAMIVVLTLGHSMCYAPQASWFPELFPTHIRCSGIALIWQIGSLIGSGVLGLIAVKILQMTGGHYYGLAIYVVVLGVLSIIGLALLPETAPLKRRSEYQQWQKH</sequence>
<dbReference type="Pfam" id="PF07690">
    <property type="entry name" value="MFS_1"/>
    <property type="match status" value="1"/>
</dbReference>
<dbReference type="PROSITE" id="PS50850">
    <property type="entry name" value="MFS"/>
    <property type="match status" value="1"/>
</dbReference>
<dbReference type="PANTHER" id="PTHR43045">
    <property type="entry name" value="SHIKIMATE TRANSPORTER"/>
    <property type="match status" value="1"/>
</dbReference>
<feature type="transmembrane region" description="Helical" evidence="7">
    <location>
        <begin position="195"/>
        <end position="214"/>
    </location>
</feature>
<dbReference type="GO" id="GO:0005886">
    <property type="term" value="C:plasma membrane"/>
    <property type="evidence" value="ECO:0007669"/>
    <property type="project" value="UniProtKB-SubCell"/>
</dbReference>
<evidence type="ECO:0000256" key="1">
    <source>
        <dbReference type="ARBA" id="ARBA00004651"/>
    </source>
</evidence>
<dbReference type="AlphaFoldDB" id="A0A443IAT5"/>
<feature type="transmembrane region" description="Helical" evidence="7">
    <location>
        <begin position="282"/>
        <end position="302"/>
    </location>
</feature>
<dbReference type="FunFam" id="1.20.1250.20:FF:000001">
    <property type="entry name" value="Dicarboxylate MFS transporter"/>
    <property type="match status" value="1"/>
</dbReference>
<feature type="transmembrane region" description="Helical" evidence="7">
    <location>
        <begin position="339"/>
        <end position="358"/>
    </location>
</feature>